<evidence type="ECO:0000259" key="1">
    <source>
        <dbReference type="Pfam" id="PF13701"/>
    </source>
</evidence>
<dbReference type="RefSeq" id="WP_378246084.1">
    <property type="nucleotide sequence ID" value="NZ_JBHRWK010000095.1"/>
</dbReference>
<feature type="domain" description="Transposase DDE" evidence="1">
    <location>
        <begin position="2"/>
        <end position="439"/>
    </location>
</feature>
<gene>
    <name evidence="2" type="ORF">ACFOSH_39445</name>
</gene>
<dbReference type="Proteomes" id="UP001595645">
    <property type="component" value="Unassembled WGS sequence"/>
</dbReference>
<organism evidence="2 3">
    <name type="scientific">Amycolatopsis speibonae</name>
    <dbReference type="NCBI Taxonomy" id="1450224"/>
    <lineage>
        <taxon>Bacteria</taxon>
        <taxon>Bacillati</taxon>
        <taxon>Actinomycetota</taxon>
        <taxon>Actinomycetes</taxon>
        <taxon>Pseudonocardiales</taxon>
        <taxon>Pseudonocardiaceae</taxon>
        <taxon>Amycolatopsis</taxon>
    </lineage>
</organism>
<name>A0ABV7P8Y6_9PSEU</name>
<dbReference type="InterPro" id="IPR047960">
    <property type="entry name" value="Transpos_IS1380"/>
</dbReference>
<dbReference type="Pfam" id="PF13701">
    <property type="entry name" value="DDE_Tnp_1_4"/>
    <property type="match status" value="1"/>
</dbReference>
<reference evidence="3" key="1">
    <citation type="journal article" date="2019" name="Int. J. Syst. Evol. Microbiol.">
        <title>The Global Catalogue of Microorganisms (GCM) 10K type strain sequencing project: providing services to taxonomists for standard genome sequencing and annotation.</title>
        <authorList>
            <consortium name="The Broad Institute Genomics Platform"/>
            <consortium name="The Broad Institute Genome Sequencing Center for Infectious Disease"/>
            <person name="Wu L."/>
            <person name="Ma J."/>
        </authorList>
    </citation>
    <scope>NUCLEOTIDE SEQUENCE [LARGE SCALE GENOMIC DNA]</scope>
    <source>
        <strain evidence="3">CGMCC 4.7676</strain>
    </source>
</reference>
<accession>A0ABV7P8Y6</accession>
<comment type="caution">
    <text evidence="2">The sequence shown here is derived from an EMBL/GenBank/DDBJ whole genome shotgun (WGS) entry which is preliminary data.</text>
</comment>
<proteinExistence type="predicted"/>
<keyword evidence="3" id="KW-1185">Reference proteome</keyword>
<evidence type="ECO:0000313" key="2">
    <source>
        <dbReference type="EMBL" id="MFC3455543.1"/>
    </source>
</evidence>
<dbReference type="NCBIfam" id="NF033539">
    <property type="entry name" value="transpos_IS1380"/>
    <property type="match status" value="1"/>
</dbReference>
<dbReference type="InterPro" id="IPR025668">
    <property type="entry name" value="Tnp_DDE_dom"/>
</dbReference>
<protein>
    <submittedName>
        <fullName evidence="2">IS1380 family transposase</fullName>
    </submittedName>
</protein>
<sequence>MSARFDDRSVVAHAGLVPLVRLTENVGFADLAADRIRIPGSAGANPSAKLLSIVAGMAAGADSIDDLDVLRAGAIARLFGGVRAPSTLGTFLRGFDIGHAAALEAFAALVLIRLARSTERLLPGVSEYAFVDLDSKITQVYGHQKVGANYGYTKVLGYNFLAATLSSPVAAPVIVATRLRGGQADTRRGATSFLIQALRTARGCGATGNLLVRADSGYYVCSLIHAITAAGARFSITMPLHAPILTSIENIDEQAWQPISYATPVFDQGTGTWIHTADVAETRYTAFTNSTEHPEGPVTARLIARRYRVLERTAQGELFPAWRYHAIFTDTGLNTVAAEKQHRDRAGTIEQVFADLNNSALAHFPSGQFHANAAWLTLAALTHNLLRTIGVLASRHHARARTSTIRRHLIAIPARLTRTARQLTLHIPENWPWQHSWTGLYTTTAAQPPPTP</sequence>
<dbReference type="EMBL" id="JBHRWK010000095">
    <property type="protein sequence ID" value="MFC3455543.1"/>
    <property type="molecule type" value="Genomic_DNA"/>
</dbReference>
<evidence type="ECO:0000313" key="3">
    <source>
        <dbReference type="Proteomes" id="UP001595645"/>
    </source>
</evidence>